<evidence type="ECO:0000313" key="1">
    <source>
        <dbReference type="EMBL" id="HIS36524.1"/>
    </source>
</evidence>
<protein>
    <submittedName>
        <fullName evidence="1">Uncharacterized protein</fullName>
    </submittedName>
</protein>
<evidence type="ECO:0000313" key="2">
    <source>
        <dbReference type="Proteomes" id="UP000823928"/>
    </source>
</evidence>
<name>A0A9D1EZP5_9BACT</name>
<comment type="caution">
    <text evidence="1">The sequence shown here is derived from an EMBL/GenBank/DDBJ whole genome shotgun (WGS) entry which is preliminary data.</text>
</comment>
<sequence length="117" mass="13893">MREGDLRFVFSVLQGEKVKNNPLDWYSVLGFLEFHRVAVYFYRKAIEIGLELPERIAKILFELSSEQKLLCQKKNEYLHWISAALERTKINHAFLKGSVLQGAYFRQLTNEYFSCRR</sequence>
<organism evidence="1 2">
    <name type="scientific">Candidatus Scatousia excrementigallinarum</name>
    <dbReference type="NCBI Taxonomy" id="2840935"/>
    <lineage>
        <taxon>Bacteria</taxon>
        <taxon>Candidatus Scatousia</taxon>
    </lineage>
</organism>
<reference evidence="1" key="1">
    <citation type="submission" date="2020-10" db="EMBL/GenBank/DDBJ databases">
        <authorList>
            <person name="Gilroy R."/>
        </authorList>
    </citation>
    <scope>NUCLEOTIDE SEQUENCE</scope>
    <source>
        <strain evidence="1">6276</strain>
    </source>
</reference>
<gene>
    <name evidence="1" type="ORF">IAC10_07835</name>
</gene>
<dbReference type="Proteomes" id="UP000823928">
    <property type="component" value="Unassembled WGS sequence"/>
</dbReference>
<reference evidence="1" key="2">
    <citation type="journal article" date="2021" name="PeerJ">
        <title>Extensive microbial diversity within the chicken gut microbiome revealed by metagenomics and culture.</title>
        <authorList>
            <person name="Gilroy R."/>
            <person name="Ravi A."/>
            <person name="Getino M."/>
            <person name="Pursley I."/>
            <person name="Horton D.L."/>
            <person name="Alikhan N.F."/>
            <person name="Baker D."/>
            <person name="Gharbi K."/>
            <person name="Hall N."/>
            <person name="Watson M."/>
            <person name="Adriaenssens E.M."/>
            <person name="Foster-Nyarko E."/>
            <person name="Jarju S."/>
            <person name="Secka A."/>
            <person name="Antonio M."/>
            <person name="Oren A."/>
            <person name="Chaudhuri R.R."/>
            <person name="La Ragione R."/>
            <person name="Hildebrand F."/>
            <person name="Pallen M.J."/>
        </authorList>
    </citation>
    <scope>NUCLEOTIDE SEQUENCE</scope>
    <source>
        <strain evidence="1">6276</strain>
    </source>
</reference>
<accession>A0A9D1EZP5</accession>
<dbReference type="EMBL" id="DVIU01000154">
    <property type="protein sequence ID" value="HIS36524.1"/>
    <property type="molecule type" value="Genomic_DNA"/>
</dbReference>
<proteinExistence type="predicted"/>
<dbReference type="AlphaFoldDB" id="A0A9D1EZP5"/>
<feature type="non-terminal residue" evidence="1">
    <location>
        <position position="117"/>
    </location>
</feature>